<dbReference type="EMBL" id="CAACVS010000312">
    <property type="protein sequence ID" value="VEU40838.1"/>
    <property type="molecule type" value="Genomic_DNA"/>
</dbReference>
<accession>A0A448ZFM7</accession>
<name>A0A448ZFM7_9STRA</name>
<keyword evidence="6" id="KW-1185">Reference proteome</keyword>
<sequence length="306" mass="34684">MARSIWPSFTTYIVTIALLVVEAEAFTTAPECRRITNANKNIFGRVQQLSMVAQMPTSNVTIDDMMLADSVFVDEVNVEDAKYKDEDEEIEDLSTVDTMEIKKRLLDLLPRMKGTPEEYNMVESYVNTLEDRYTPVQTLDFLNLAMSGEWQLLFSTNLGGSMRMNFRLSELFQRIEANSLNGTVVNEATWSLAEDHTDPTPATSFEAFGKFSIKCSYSINQGARMVMELNDHVIELSKGSKVPKDPEKLVGMLYRAIPTELFDPNDHAMDTTYLDGDLRIVRMAGPKFESVRDIFIRRGSIEINPV</sequence>
<comment type="subcellular location">
    <subcellularLocation>
        <location evidence="1">Plastid</location>
    </subcellularLocation>
</comment>
<dbReference type="PANTHER" id="PTHR31906">
    <property type="entry name" value="PLASTID-LIPID-ASSOCIATED PROTEIN 4, CHLOROPLASTIC-RELATED"/>
    <property type="match status" value="1"/>
</dbReference>
<protein>
    <recommendedName>
        <fullName evidence="4">Plastid lipid-associated protein/fibrillin conserved domain-containing protein</fullName>
    </recommendedName>
</protein>
<dbReference type="InterPro" id="IPR006843">
    <property type="entry name" value="PAP/fibrillin_dom"/>
</dbReference>
<dbReference type="OrthoDB" id="5194at2759"/>
<evidence type="ECO:0000313" key="5">
    <source>
        <dbReference type="EMBL" id="VEU40838.1"/>
    </source>
</evidence>
<dbReference type="Pfam" id="PF04755">
    <property type="entry name" value="PAP_fibrillin"/>
    <property type="match status" value="1"/>
</dbReference>
<keyword evidence="2" id="KW-0934">Plastid</keyword>
<evidence type="ECO:0000256" key="1">
    <source>
        <dbReference type="ARBA" id="ARBA00004474"/>
    </source>
</evidence>
<organism evidence="5 6">
    <name type="scientific">Pseudo-nitzschia multistriata</name>
    <dbReference type="NCBI Taxonomy" id="183589"/>
    <lineage>
        <taxon>Eukaryota</taxon>
        <taxon>Sar</taxon>
        <taxon>Stramenopiles</taxon>
        <taxon>Ochrophyta</taxon>
        <taxon>Bacillariophyta</taxon>
        <taxon>Bacillariophyceae</taxon>
        <taxon>Bacillariophycidae</taxon>
        <taxon>Bacillariales</taxon>
        <taxon>Bacillariaceae</taxon>
        <taxon>Pseudo-nitzschia</taxon>
    </lineage>
</organism>
<feature type="signal peptide" evidence="3">
    <location>
        <begin position="1"/>
        <end position="25"/>
    </location>
</feature>
<keyword evidence="3" id="KW-0732">Signal</keyword>
<dbReference type="GO" id="GO:0009536">
    <property type="term" value="C:plastid"/>
    <property type="evidence" value="ECO:0007669"/>
    <property type="project" value="UniProtKB-SubCell"/>
</dbReference>
<dbReference type="AlphaFoldDB" id="A0A448ZFM7"/>
<evidence type="ECO:0000256" key="2">
    <source>
        <dbReference type="ARBA" id="ARBA00022640"/>
    </source>
</evidence>
<evidence type="ECO:0000259" key="4">
    <source>
        <dbReference type="Pfam" id="PF04755"/>
    </source>
</evidence>
<feature type="chain" id="PRO_5019280440" description="Plastid lipid-associated protein/fibrillin conserved domain-containing protein" evidence="3">
    <location>
        <begin position="26"/>
        <end position="306"/>
    </location>
</feature>
<dbReference type="InterPro" id="IPR039633">
    <property type="entry name" value="PAP"/>
</dbReference>
<reference evidence="5 6" key="1">
    <citation type="submission" date="2019-01" db="EMBL/GenBank/DDBJ databases">
        <authorList>
            <person name="Ferrante I. M."/>
        </authorList>
    </citation>
    <scope>NUCLEOTIDE SEQUENCE [LARGE SCALE GENOMIC DNA]</scope>
    <source>
        <strain evidence="5 6">B856</strain>
    </source>
</reference>
<feature type="domain" description="Plastid lipid-associated protein/fibrillin conserved" evidence="4">
    <location>
        <begin position="114"/>
        <end position="282"/>
    </location>
</feature>
<evidence type="ECO:0000313" key="6">
    <source>
        <dbReference type="Proteomes" id="UP000291116"/>
    </source>
</evidence>
<proteinExistence type="predicted"/>
<gene>
    <name evidence="5" type="ORF">PSNMU_V1.4_AUG-EV-PASAV3_0077350</name>
</gene>
<evidence type="ECO:0000256" key="3">
    <source>
        <dbReference type="SAM" id="SignalP"/>
    </source>
</evidence>
<dbReference type="Proteomes" id="UP000291116">
    <property type="component" value="Unassembled WGS sequence"/>
</dbReference>